<keyword evidence="1" id="KW-0472">Membrane</keyword>
<dbReference type="EMBL" id="CP014782">
    <property type="protein sequence ID" value="AQS39182.1"/>
    <property type="molecule type" value="Genomic_DNA"/>
</dbReference>
<accession>A0A1S6HUM6</accession>
<keyword evidence="1" id="KW-0812">Transmembrane</keyword>
<dbReference type="AlphaFoldDB" id="A0A1S6HUM6"/>
<protein>
    <submittedName>
        <fullName evidence="2">Uncharacterized protein</fullName>
    </submittedName>
</protein>
<keyword evidence="1" id="KW-1133">Transmembrane helix</keyword>
<reference evidence="2 3" key="1">
    <citation type="submission" date="2016-03" db="EMBL/GenBank/DDBJ databases">
        <title>Complete genome sequence of Shewanella psychrophila WP2, a deep sea bacterium isolated from west Pacific sediment.</title>
        <authorList>
            <person name="Xu G."/>
            <person name="Jian H."/>
        </authorList>
    </citation>
    <scope>NUCLEOTIDE SEQUENCE [LARGE SCALE GENOMIC DNA]</scope>
    <source>
        <strain evidence="2 3">WP2</strain>
    </source>
</reference>
<proteinExistence type="predicted"/>
<gene>
    <name evidence="2" type="ORF">Sps_04067</name>
</gene>
<evidence type="ECO:0000256" key="1">
    <source>
        <dbReference type="SAM" id="Phobius"/>
    </source>
</evidence>
<organism evidence="2 3">
    <name type="scientific">Shewanella psychrophila</name>
    <dbReference type="NCBI Taxonomy" id="225848"/>
    <lineage>
        <taxon>Bacteria</taxon>
        <taxon>Pseudomonadati</taxon>
        <taxon>Pseudomonadota</taxon>
        <taxon>Gammaproteobacteria</taxon>
        <taxon>Alteromonadales</taxon>
        <taxon>Shewanellaceae</taxon>
        <taxon>Shewanella</taxon>
    </lineage>
</organism>
<name>A0A1S6HUM6_9GAMM</name>
<keyword evidence="3" id="KW-1185">Reference proteome</keyword>
<dbReference type="Proteomes" id="UP000189545">
    <property type="component" value="Chromosome"/>
</dbReference>
<feature type="transmembrane region" description="Helical" evidence="1">
    <location>
        <begin position="52"/>
        <end position="70"/>
    </location>
</feature>
<evidence type="ECO:0000313" key="2">
    <source>
        <dbReference type="EMBL" id="AQS39182.1"/>
    </source>
</evidence>
<dbReference type="KEGG" id="spsw:Sps_04067"/>
<sequence length="87" mass="10365">MNGDETVSIKQSMAASPCVRIVAIKIRGILTNERYPFYFKVQVSEQSERIQLHWIIYFFVWSFMCIKWTLKLTQLVVRLQFQYDLGL</sequence>
<evidence type="ECO:0000313" key="3">
    <source>
        <dbReference type="Proteomes" id="UP000189545"/>
    </source>
</evidence>